<organism evidence="3">
    <name type="scientific">Xenopsylla cheopis</name>
    <name type="common">Oriental rat flea</name>
    <name type="synonym">Pulex cheopis</name>
    <dbReference type="NCBI Taxonomy" id="163159"/>
    <lineage>
        <taxon>Eukaryota</taxon>
        <taxon>Metazoa</taxon>
        <taxon>Ecdysozoa</taxon>
        <taxon>Arthropoda</taxon>
        <taxon>Hexapoda</taxon>
        <taxon>Insecta</taxon>
        <taxon>Pterygota</taxon>
        <taxon>Neoptera</taxon>
        <taxon>Endopterygota</taxon>
        <taxon>Siphonaptera</taxon>
        <taxon>Pulicidae</taxon>
        <taxon>Xenopsyllinae</taxon>
        <taxon>Xenopsylla</taxon>
    </lineage>
</organism>
<dbReference type="AlphaFoldDB" id="A0A6M2DWG3"/>
<evidence type="ECO:0000256" key="2">
    <source>
        <dbReference type="SAM" id="SignalP"/>
    </source>
</evidence>
<evidence type="ECO:0000256" key="1">
    <source>
        <dbReference type="SAM" id="Phobius"/>
    </source>
</evidence>
<feature type="transmembrane region" description="Helical" evidence="1">
    <location>
        <begin position="66"/>
        <end position="90"/>
    </location>
</feature>
<feature type="signal peptide" evidence="2">
    <location>
        <begin position="1"/>
        <end position="22"/>
    </location>
</feature>
<dbReference type="EMBL" id="GIIL01006963">
    <property type="protein sequence ID" value="NOV50689.1"/>
    <property type="molecule type" value="Transcribed_RNA"/>
</dbReference>
<keyword evidence="1" id="KW-0472">Membrane</keyword>
<protein>
    <submittedName>
        <fullName evidence="3">Putative secreted protein</fullName>
    </submittedName>
</protein>
<evidence type="ECO:0000313" key="3">
    <source>
        <dbReference type="EMBL" id="NOV50689.1"/>
    </source>
</evidence>
<feature type="chain" id="PRO_5026955039" evidence="2">
    <location>
        <begin position="23"/>
        <end position="94"/>
    </location>
</feature>
<proteinExistence type="predicted"/>
<keyword evidence="1" id="KW-0812">Transmembrane</keyword>
<name>A0A6M2DWG3_XENCH</name>
<keyword evidence="1" id="KW-1133">Transmembrane helix</keyword>
<sequence>MSLVLFQVYNFVFLFLNHVCLSQSDHVFNMKHYASHVPLPKSVRSDNLLLRSLFVDAVEVFHYYHIYFASSFLIQHVFYFVVDLFHFAFFMTRR</sequence>
<accession>A0A6M2DWG3</accession>
<reference evidence="3" key="1">
    <citation type="submission" date="2020-03" db="EMBL/GenBank/DDBJ databases">
        <title>Transcriptomic Profiling of the Digestive Tract of the Rat Flea, Xenopsylla cheopis, Following Blood Feeding and Infection with Yersinia pestis.</title>
        <authorList>
            <person name="Bland D.M."/>
            <person name="Martens C.A."/>
            <person name="Virtaneva K."/>
            <person name="Kanakabandi K."/>
            <person name="Long D."/>
            <person name="Rosenke R."/>
            <person name="Saturday G.A."/>
            <person name="Hoyt F.H."/>
            <person name="Bruno D.P."/>
            <person name="Ribeiro J.M.C."/>
            <person name="Hinnebusch J."/>
        </authorList>
    </citation>
    <scope>NUCLEOTIDE SEQUENCE</scope>
</reference>
<keyword evidence="2" id="KW-0732">Signal</keyword>